<dbReference type="AlphaFoldDB" id="A0AAU9IWJ1"/>
<reference evidence="1" key="1">
    <citation type="submission" date="2021-09" db="EMBL/GenBank/DDBJ databases">
        <authorList>
            <consortium name="AG Swart"/>
            <person name="Singh M."/>
            <person name="Singh A."/>
            <person name="Seah K."/>
            <person name="Emmerich C."/>
        </authorList>
    </citation>
    <scope>NUCLEOTIDE SEQUENCE</scope>
    <source>
        <strain evidence="1">ATCC30299</strain>
    </source>
</reference>
<name>A0AAU9IWJ1_9CILI</name>
<sequence>MLCIGDRKAYLIDNEYGIFESGADNEYIWNKISMYQTDYFSKGVNANCENSVYYSTMEDHTMSIYKFYLDEKRLYEIKNV</sequence>
<gene>
    <name evidence="1" type="ORF">BSTOLATCC_MIC15503</name>
</gene>
<dbReference type="Proteomes" id="UP001162131">
    <property type="component" value="Unassembled WGS sequence"/>
</dbReference>
<evidence type="ECO:0000313" key="2">
    <source>
        <dbReference type="Proteomes" id="UP001162131"/>
    </source>
</evidence>
<protein>
    <submittedName>
        <fullName evidence="1">Uncharacterized protein</fullName>
    </submittedName>
</protein>
<organism evidence="1 2">
    <name type="scientific">Blepharisma stoltei</name>
    <dbReference type="NCBI Taxonomy" id="1481888"/>
    <lineage>
        <taxon>Eukaryota</taxon>
        <taxon>Sar</taxon>
        <taxon>Alveolata</taxon>
        <taxon>Ciliophora</taxon>
        <taxon>Postciliodesmatophora</taxon>
        <taxon>Heterotrichea</taxon>
        <taxon>Heterotrichida</taxon>
        <taxon>Blepharismidae</taxon>
        <taxon>Blepharisma</taxon>
    </lineage>
</organism>
<dbReference type="EMBL" id="CAJZBQ010000015">
    <property type="protein sequence ID" value="CAG9316060.1"/>
    <property type="molecule type" value="Genomic_DNA"/>
</dbReference>
<keyword evidence="2" id="KW-1185">Reference proteome</keyword>
<accession>A0AAU9IWJ1</accession>
<proteinExistence type="predicted"/>
<evidence type="ECO:0000313" key="1">
    <source>
        <dbReference type="EMBL" id="CAG9316060.1"/>
    </source>
</evidence>
<comment type="caution">
    <text evidence="1">The sequence shown here is derived from an EMBL/GenBank/DDBJ whole genome shotgun (WGS) entry which is preliminary data.</text>
</comment>